<dbReference type="EMBL" id="BAABME010002762">
    <property type="protein sequence ID" value="GAA0155979.1"/>
    <property type="molecule type" value="Genomic_DNA"/>
</dbReference>
<evidence type="ECO:0000313" key="3">
    <source>
        <dbReference type="Proteomes" id="UP001454036"/>
    </source>
</evidence>
<dbReference type="AlphaFoldDB" id="A0AAV3PWS9"/>
<name>A0AAV3PWS9_LITER</name>
<evidence type="ECO:0000256" key="1">
    <source>
        <dbReference type="SAM" id="MobiDB-lite"/>
    </source>
</evidence>
<proteinExistence type="predicted"/>
<reference evidence="2 3" key="1">
    <citation type="submission" date="2024-01" db="EMBL/GenBank/DDBJ databases">
        <title>The complete chloroplast genome sequence of Lithospermum erythrorhizon: insights into the phylogenetic relationship among Boraginaceae species and the maternal lineages of purple gromwells.</title>
        <authorList>
            <person name="Okada T."/>
            <person name="Watanabe K."/>
        </authorList>
    </citation>
    <scope>NUCLEOTIDE SEQUENCE [LARGE SCALE GENOMIC DNA]</scope>
</reference>
<organism evidence="2 3">
    <name type="scientific">Lithospermum erythrorhizon</name>
    <name type="common">Purple gromwell</name>
    <name type="synonym">Lithospermum officinale var. erythrorhizon</name>
    <dbReference type="NCBI Taxonomy" id="34254"/>
    <lineage>
        <taxon>Eukaryota</taxon>
        <taxon>Viridiplantae</taxon>
        <taxon>Streptophyta</taxon>
        <taxon>Embryophyta</taxon>
        <taxon>Tracheophyta</taxon>
        <taxon>Spermatophyta</taxon>
        <taxon>Magnoliopsida</taxon>
        <taxon>eudicotyledons</taxon>
        <taxon>Gunneridae</taxon>
        <taxon>Pentapetalae</taxon>
        <taxon>asterids</taxon>
        <taxon>lamiids</taxon>
        <taxon>Boraginales</taxon>
        <taxon>Boraginaceae</taxon>
        <taxon>Boraginoideae</taxon>
        <taxon>Lithospermeae</taxon>
        <taxon>Lithospermum</taxon>
    </lineage>
</organism>
<keyword evidence="3" id="KW-1185">Reference proteome</keyword>
<sequence length="83" mass="8743">MNIVQKLSTSSPFSSQNSSTPYLIVVVTSKHSSIMPVIVDCASEYTESDSGGDVVEVIEPTNGIAGPPVEPLAEQSVPMSFVE</sequence>
<evidence type="ECO:0000313" key="2">
    <source>
        <dbReference type="EMBL" id="GAA0155979.1"/>
    </source>
</evidence>
<comment type="caution">
    <text evidence="2">The sequence shown here is derived from an EMBL/GenBank/DDBJ whole genome shotgun (WGS) entry which is preliminary data.</text>
</comment>
<dbReference type="Proteomes" id="UP001454036">
    <property type="component" value="Unassembled WGS sequence"/>
</dbReference>
<feature type="region of interest" description="Disordered" evidence="1">
    <location>
        <begin position="60"/>
        <end position="83"/>
    </location>
</feature>
<protein>
    <submittedName>
        <fullName evidence="2">Uncharacterized protein</fullName>
    </submittedName>
</protein>
<accession>A0AAV3PWS9</accession>
<gene>
    <name evidence="2" type="ORF">LIER_13583</name>
</gene>